<reference evidence="10 11" key="1">
    <citation type="journal article" date="2019" name="Gut">
        <title>Antibiotics-induced monodominance of a novel gut bacterial order.</title>
        <authorList>
            <person name="Hildebrand F."/>
            <person name="Moitinho-Silva L."/>
            <person name="Blasche S."/>
            <person name="Jahn M.T."/>
            <person name="Gossmann T.I."/>
            <person name="Heuerta-Cepas J."/>
            <person name="Hercog R."/>
            <person name="Luetge M."/>
            <person name="Bahram M."/>
            <person name="Pryszlak A."/>
            <person name="Alves R.J."/>
            <person name="Waszak S.M."/>
            <person name="Zhu A."/>
            <person name="Ye L."/>
            <person name="Costea P.I."/>
            <person name="Aalvink S."/>
            <person name="Belzer C."/>
            <person name="Forslund S.K."/>
            <person name="Sunagawa S."/>
            <person name="Hentschel U."/>
            <person name="Merten C."/>
            <person name="Patil K.R."/>
            <person name="Benes V."/>
            <person name="Bork P."/>
        </authorList>
    </citation>
    <scope>NUCLEOTIDE SEQUENCE [LARGE SCALE GENOMIC DNA]</scope>
    <source>
        <strain evidence="10 11">HDS1380</strain>
    </source>
</reference>
<dbReference type="Pfam" id="PF11734">
    <property type="entry name" value="TilS_C"/>
    <property type="match status" value="1"/>
</dbReference>
<evidence type="ECO:0000256" key="5">
    <source>
        <dbReference type="ARBA" id="ARBA00022741"/>
    </source>
</evidence>
<dbReference type="Gene3D" id="3.40.50.620">
    <property type="entry name" value="HUPs"/>
    <property type="match status" value="1"/>
</dbReference>
<dbReference type="EC" id="6.3.4.19" evidence="8"/>
<dbReference type="GO" id="GO:0006400">
    <property type="term" value="P:tRNA modification"/>
    <property type="evidence" value="ECO:0007669"/>
    <property type="project" value="UniProtKB-UniRule"/>
</dbReference>
<comment type="domain">
    <text evidence="8">The N-terminal region contains the highly conserved SGGXDS motif, predicted to be a P-loop motif involved in ATP binding.</text>
</comment>
<dbReference type="GO" id="GO:0032267">
    <property type="term" value="F:tRNA(Ile)-lysidine synthase activity"/>
    <property type="evidence" value="ECO:0007669"/>
    <property type="project" value="UniProtKB-EC"/>
</dbReference>
<feature type="binding site" evidence="8">
    <location>
        <begin position="18"/>
        <end position="23"/>
    </location>
    <ligand>
        <name>ATP</name>
        <dbReference type="ChEBI" id="CHEBI:30616"/>
    </ligand>
</feature>
<protein>
    <recommendedName>
        <fullName evidence="8">tRNA(Ile)-lysidine synthase</fullName>
        <ecNumber evidence="8">6.3.4.19</ecNumber>
    </recommendedName>
    <alternativeName>
        <fullName evidence="8">tRNA(Ile)-2-lysyl-cytidine synthase</fullName>
    </alternativeName>
    <alternativeName>
        <fullName evidence="8">tRNA(Ile)-lysidine synthetase</fullName>
    </alternativeName>
</protein>
<dbReference type="RefSeq" id="WP_129224063.1">
    <property type="nucleotide sequence ID" value="NZ_SDOZ01000002.1"/>
</dbReference>
<comment type="catalytic activity">
    <reaction evidence="7 8">
        <text>cytidine(34) in tRNA(Ile2) + L-lysine + ATP = lysidine(34) in tRNA(Ile2) + AMP + diphosphate + H(+)</text>
        <dbReference type="Rhea" id="RHEA:43744"/>
        <dbReference type="Rhea" id="RHEA-COMP:10625"/>
        <dbReference type="Rhea" id="RHEA-COMP:10670"/>
        <dbReference type="ChEBI" id="CHEBI:15378"/>
        <dbReference type="ChEBI" id="CHEBI:30616"/>
        <dbReference type="ChEBI" id="CHEBI:32551"/>
        <dbReference type="ChEBI" id="CHEBI:33019"/>
        <dbReference type="ChEBI" id="CHEBI:82748"/>
        <dbReference type="ChEBI" id="CHEBI:83665"/>
        <dbReference type="ChEBI" id="CHEBI:456215"/>
        <dbReference type="EC" id="6.3.4.19"/>
    </reaction>
</comment>
<dbReference type="GO" id="GO:0005737">
    <property type="term" value="C:cytoplasm"/>
    <property type="evidence" value="ECO:0007669"/>
    <property type="project" value="UniProtKB-SubCell"/>
</dbReference>
<keyword evidence="4 8" id="KW-0819">tRNA processing</keyword>
<dbReference type="InterPro" id="IPR011063">
    <property type="entry name" value="TilS/TtcA_N"/>
</dbReference>
<evidence type="ECO:0000256" key="3">
    <source>
        <dbReference type="ARBA" id="ARBA00022598"/>
    </source>
</evidence>
<evidence type="ECO:0000256" key="2">
    <source>
        <dbReference type="ARBA" id="ARBA00022490"/>
    </source>
</evidence>
<accession>A0A4Q2KDD9</accession>
<dbReference type="AlphaFoldDB" id="A0A4Q2KDD9"/>
<comment type="caution">
    <text evidence="10">The sequence shown here is derived from an EMBL/GenBank/DDBJ whole genome shotgun (WGS) entry which is preliminary data.</text>
</comment>
<proteinExistence type="inferred from homology"/>
<dbReference type="Pfam" id="PF01171">
    <property type="entry name" value="ATP_bind_3"/>
    <property type="match status" value="1"/>
</dbReference>
<comment type="subcellular location">
    <subcellularLocation>
        <location evidence="1 8">Cytoplasm</location>
    </subcellularLocation>
</comment>
<dbReference type="InterPro" id="IPR014729">
    <property type="entry name" value="Rossmann-like_a/b/a_fold"/>
</dbReference>
<dbReference type="PANTHER" id="PTHR43033">
    <property type="entry name" value="TRNA(ILE)-LYSIDINE SYNTHASE-RELATED"/>
    <property type="match status" value="1"/>
</dbReference>
<organism evidence="10 11">
    <name type="scientific">Candidatus Borkfalkia ceftriaxoniphila</name>
    <dbReference type="NCBI Taxonomy" id="2508949"/>
    <lineage>
        <taxon>Bacteria</taxon>
        <taxon>Bacillati</taxon>
        <taxon>Bacillota</taxon>
        <taxon>Clostridia</taxon>
        <taxon>Christensenellales</taxon>
        <taxon>Christensenellaceae</taxon>
        <taxon>Candidatus Borkfalkia</taxon>
    </lineage>
</organism>
<dbReference type="CDD" id="cd01992">
    <property type="entry name" value="TilS_N"/>
    <property type="match status" value="1"/>
</dbReference>
<gene>
    <name evidence="8 10" type="primary">tilS</name>
    <name evidence="10" type="ORF">ESZ91_03160</name>
</gene>
<evidence type="ECO:0000313" key="11">
    <source>
        <dbReference type="Proteomes" id="UP000291269"/>
    </source>
</evidence>
<keyword evidence="3 8" id="KW-0436">Ligase</keyword>
<dbReference type="SUPFAM" id="SSF56037">
    <property type="entry name" value="PheT/TilS domain"/>
    <property type="match status" value="1"/>
</dbReference>
<dbReference type="OrthoDB" id="9807403at2"/>
<dbReference type="PANTHER" id="PTHR43033:SF1">
    <property type="entry name" value="TRNA(ILE)-LYSIDINE SYNTHASE-RELATED"/>
    <property type="match status" value="1"/>
</dbReference>
<evidence type="ECO:0000256" key="8">
    <source>
        <dbReference type="HAMAP-Rule" id="MF_01161"/>
    </source>
</evidence>
<dbReference type="InterPro" id="IPR012796">
    <property type="entry name" value="Lysidine-tRNA-synth_C"/>
</dbReference>
<dbReference type="EMBL" id="SDOZ01000002">
    <property type="protein sequence ID" value="RXZ61403.1"/>
    <property type="molecule type" value="Genomic_DNA"/>
</dbReference>
<dbReference type="InterPro" id="IPR012795">
    <property type="entry name" value="tRNA_Ile_lys_synt_N"/>
</dbReference>
<comment type="similarity">
    <text evidence="8">Belongs to the tRNA(Ile)-lysidine synthase family.</text>
</comment>
<dbReference type="InterPro" id="IPR012094">
    <property type="entry name" value="tRNA_Ile_lys_synt"/>
</dbReference>
<dbReference type="Proteomes" id="UP000291269">
    <property type="component" value="Unassembled WGS sequence"/>
</dbReference>
<evidence type="ECO:0000313" key="10">
    <source>
        <dbReference type="EMBL" id="RXZ61403.1"/>
    </source>
</evidence>
<dbReference type="SUPFAM" id="SSF82829">
    <property type="entry name" value="MesJ substrate recognition domain-like"/>
    <property type="match status" value="1"/>
</dbReference>
<dbReference type="NCBIfam" id="TIGR02432">
    <property type="entry name" value="lysidine_TilS_N"/>
    <property type="match status" value="1"/>
</dbReference>
<evidence type="ECO:0000256" key="4">
    <source>
        <dbReference type="ARBA" id="ARBA00022694"/>
    </source>
</evidence>
<dbReference type="SMART" id="SM00977">
    <property type="entry name" value="TilS_C"/>
    <property type="match status" value="1"/>
</dbReference>
<keyword evidence="6 8" id="KW-0067">ATP-binding</keyword>
<dbReference type="NCBIfam" id="TIGR02433">
    <property type="entry name" value="lysidine_TilS_C"/>
    <property type="match status" value="1"/>
</dbReference>
<keyword evidence="5 8" id="KW-0547">Nucleotide-binding</keyword>
<keyword evidence="11" id="KW-1185">Reference proteome</keyword>
<dbReference type="GO" id="GO:0005524">
    <property type="term" value="F:ATP binding"/>
    <property type="evidence" value="ECO:0007669"/>
    <property type="project" value="UniProtKB-UniRule"/>
</dbReference>
<evidence type="ECO:0000256" key="7">
    <source>
        <dbReference type="ARBA" id="ARBA00048539"/>
    </source>
</evidence>
<dbReference type="HAMAP" id="MF_01161">
    <property type="entry name" value="tRNA_Ile_lys_synt"/>
    <property type="match status" value="1"/>
</dbReference>
<comment type="function">
    <text evidence="8">Ligates lysine onto the cytidine present at position 34 of the AUA codon-specific tRNA(Ile) that contains the anticodon CAU, in an ATP-dependent manner. Cytidine is converted to lysidine, thus changing the amino acid specificity of the tRNA from methionine to isoleucine.</text>
</comment>
<dbReference type="SUPFAM" id="SSF52402">
    <property type="entry name" value="Adenine nucleotide alpha hydrolases-like"/>
    <property type="match status" value="1"/>
</dbReference>
<evidence type="ECO:0000259" key="9">
    <source>
        <dbReference type="SMART" id="SM00977"/>
    </source>
</evidence>
<sequence length="423" mass="47377">MKIDLGPFRGKKICVALSGGGDSMALFDYLLRHAAEYSVDVCAAHLEHGIRGEQSKKDAAFVRAYCEKRRVILYEKSVNCPLYAAEHKTGLEEGARALRYAFFAEVLKKGVDLVCTAHHADDNAETVLFNLFRGSALKGAGGIAARQGKIVRPMLGIGKEEISAYLAENEIPFVEDETNADTRYTRNFLRANVLPAVKEIFPACCERVYSFSRLAREDDEYLYELAERPCRREEGLFTFPHDLPRPLFLRACVLAFHYLGGEKDYTQQNCEDIYALRGAKNGAAVHLPFSLAAAREYDKIAVYRPREKETAEYPFAAGEFSFGGKKLSIVRGELRGGLRFDGAKLPAGCVVRARREGDYFEKFGGGTKKLKDYFIDKKIPLRERDFIPLIARGSEVYAVCGVEISAKVKIDRDSGRIYTIILQ</sequence>
<keyword evidence="2 8" id="KW-0963">Cytoplasm</keyword>
<evidence type="ECO:0000256" key="6">
    <source>
        <dbReference type="ARBA" id="ARBA00022840"/>
    </source>
</evidence>
<evidence type="ECO:0000256" key="1">
    <source>
        <dbReference type="ARBA" id="ARBA00004496"/>
    </source>
</evidence>
<feature type="domain" description="Lysidine-tRNA(Ile) synthetase C-terminal" evidence="9">
    <location>
        <begin position="349"/>
        <end position="422"/>
    </location>
</feature>
<name>A0A4Q2KDD9_9FIRM</name>